<feature type="domain" description="NAD-dependent epimerase/dehydratase" evidence="1">
    <location>
        <begin position="35"/>
        <end position="286"/>
    </location>
</feature>
<dbReference type="GO" id="GO:0005996">
    <property type="term" value="P:monosaccharide metabolic process"/>
    <property type="evidence" value="ECO:0007669"/>
    <property type="project" value="TreeGrafter"/>
</dbReference>
<dbReference type="AlphaFoldDB" id="A0A7R9BXV1"/>
<sequence>MGVIVLFGSGNPWPISLAMCVVVTSIFKVGAVQKVLLFGGNGFIGSETATYLLDKGSYDITLVNRGNWYYDSETRVKPRVRSLRCDRFKDCSMNDPGRCEALEKCDEVMEFVRSVDKFDFVVDFSAYNPKILKNSLRVLDEKVGLYIYISTDSVYEVSQEAEHDRLSLEGDAVRPDDVDESAALSEQDPYGSEKLACEELLAASGSVRYVSLRLPDVFGPRDTTYRSWLHFLRIRYYDVIDEPVQVPEDGATSETSLVYVKDVPVAVEAVMLSPGSKVHNQAYNIASKDTFQPIRFLEEWGKMILEKDIVVTEAAGDVPSLGFPSVTRGPISIQKAERELKFKPTPLAKAMTETAEFYETALADFEKERNEVLDVFLDFFPESKHDDIMDEVEKHLATRALHGQSIVRVVADTRWQPANGLSHSVDTERNGKRVRQSQYVCREEPSSGWPSLRLRDLHRMNAVLCGGGGDGGCRQSLLLSAFGRLMAPLAVVMLVTTSVAVESGVVPGSKHLLLQPTPVILLLSLVVMGTWSTCVLEGDGVVCDDMCGDDVIMALDYGRCVIFNGKDLFLDCVRLRRLKVRLLLTGGAAATTGDVLWALRGVRQRCHSLGILSGQRQEFNSTNHKFNDDISVEGVSGDDNHYRGCDSSFRSCQG</sequence>
<dbReference type="PANTHER" id="PTHR43725">
    <property type="entry name" value="UDP-GLUCOSE 4-EPIMERASE"/>
    <property type="match status" value="1"/>
</dbReference>
<keyword evidence="3" id="KW-1185">Reference proteome</keyword>
<accession>A0A7R9BXV1</accession>
<protein>
    <recommendedName>
        <fullName evidence="1">NAD-dependent epimerase/dehydratase domain-containing protein</fullName>
    </recommendedName>
</protein>
<dbReference type="EMBL" id="CAJPEX010004154">
    <property type="protein sequence ID" value="CAG0922825.1"/>
    <property type="molecule type" value="Genomic_DNA"/>
</dbReference>
<dbReference type="GO" id="GO:0003978">
    <property type="term" value="F:UDP-glucose 4-epimerase activity"/>
    <property type="evidence" value="ECO:0007669"/>
    <property type="project" value="TreeGrafter"/>
</dbReference>
<dbReference type="InterPro" id="IPR001509">
    <property type="entry name" value="Epimerase_deHydtase"/>
</dbReference>
<dbReference type="SUPFAM" id="SSF51735">
    <property type="entry name" value="NAD(P)-binding Rossmann-fold domains"/>
    <property type="match status" value="1"/>
</dbReference>
<dbReference type="Gene3D" id="3.40.50.720">
    <property type="entry name" value="NAD(P)-binding Rossmann-like Domain"/>
    <property type="match status" value="1"/>
</dbReference>
<dbReference type="GO" id="GO:0005829">
    <property type="term" value="C:cytosol"/>
    <property type="evidence" value="ECO:0007669"/>
    <property type="project" value="TreeGrafter"/>
</dbReference>
<gene>
    <name evidence="2" type="ORF">NMOB1V02_LOCUS10294</name>
</gene>
<dbReference type="InterPro" id="IPR036291">
    <property type="entry name" value="NAD(P)-bd_dom_sf"/>
</dbReference>
<organism evidence="2">
    <name type="scientific">Notodromas monacha</name>
    <dbReference type="NCBI Taxonomy" id="399045"/>
    <lineage>
        <taxon>Eukaryota</taxon>
        <taxon>Metazoa</taxon>
        <taxon>Ecdysozoa</taxon>
        <taxon>Arthropoda</taxon>
        <taxon>Crustacea</taxon>
        <taxon>Oligostraca</taxon>
        <taxon>Ostracoda</taxon>
        <taxon>Podocopa</taxon>
        <taxon>Podocopida</taxon>
        <taxon>Cypridocopina</taxon>
        <taxon>Cypridoidea</taxon>
        <taxon>Cyprididae</taxon>
        <taxon>Notodromas</taxon>
    </lineage>
</organism>
<evidence type="ECO:0000259" key="1">
    <source>
        <dbReference type="Pfam" id="PF01370"/>
    </source>
</evidence>
<dbReference type="Pfam" id="PF01370">
    <property type="entry name" value="Epimerase"/>
    <property type="match status" value="1"/>
</dbReference>
<evidence type="ECO:0000313" key="2">
    <source>
        <dbReference type="EMBL" id="CAD7282673.1"/>
    </source>
</evidence>
<dbReference type="OrthoDB" id="16464at2759"/>
<dbReference type="Proteomes" id="UP000678499">
    <property type="component" value="Unassembled WGS sequence"/>
</dbReference>
<evidence type="ECO:0000313" key="3">
    <source>
        <dbReference type="Proteomes" id="UP000678499"/>
    </source>
</evidence>
<dbReference type="EMBL" id="OA886191">
    <property type="protein sequence ID" value="CAD7282673.1"/>
    <property type="molecule type" value="Genomic_DNA"/>
</dbReference>
<dbReference type="PANTHER" id="PTHR43725:SF32">
    <property type="entry name" value="NAD-DEPENDENT EPIMERASE_DEHYDRATASE DOMAIN-CONTAINING PROTEIN"/>
    <property type="match status" value="1"/>
</dbReference>
<name>A0A7R9BXV1_9CRUS</name>
<proteinExistence type="predicted"/>
<reference evidence="2" key="1">
    <citation type="submission" date="2020-11" db="EMBL/GenBank/DDBJ databases">
        <authorList>
            <person name="Tran Van P."/>
        </authorList>
    </citation>
    <scope>NUCLEOTIDE SEQUENCE</scope>
</reference>